<evidence type="ECO:0000256" key="2">
    <source>
        <dbReference type="ARBA" id="ARBA00022448"/>
    </source>
</evidence>
<evidence type="ECO:0000256" key="7">
    <source>
        <dbReference type="SAM" id="MobiDB-lite"/>
    </source>
</evidence>
<dbReference type="Pfam" id="PF07690">
    <property type="entry name" value="MFS_1"/>
    <property type="match status" value="1"/>
</dbReference>
<gene>
    <name evidence="10" type="ORF">H8B15_03160</name>
</gene>
<evidence type="ECO:0000313" key="11">
    <source>
        <dbReference type="Proteomes" id="UP000622017"/>
    </source>
</evidence>
<dbReference type="InterPro" id="IPR036259">
    <property type="entry name" value="MFS_trans_sf"/>
</dbReference>
<dbReference type="PROSITE" id="PS50850">
    <property type="entry name" value="MFS"/>
    <property type="match status" value="1"/>
</dbReference>
<feature type="transmembrane region" description="Helical" evidence="8">
    <location>
        <begin position="216"/>
        <end position="237"/>
    </location>
</feature>
<dbReference type="EMBL" id="JACSCY010000002">
    <property type="protein sequence ID" value="MBC6609905.1"/>
    <property type="molecule type" value="Genomic_DNA"/>
</dbReference>
<feature type="transmembrane region" description="Helical" evidence="8">
    <location>
        <begin position="321"/>
        <end position="340"/>
    </location>
</feature>
<dbReference type="CDD" id="cd17502">
    <property type="entry name" value="MFS_Azr1_MDR_like"/>
    <property type="match status" value="1"/>
</dbReference>
<evidence type="ECO:0000256" key="5">
    <source>
        <dbReference type="ARBA" id="ARBA00022989"/>
    </source>
</evidence>
<feature type="transmembrane region" description="Helical" evidence="8">
    <location>
        <begin position="288"/>
        <end position="309"/>
    </location>
</feature>
<keyword evidence="11" id="KW-1185">Reference proteome</keyword>
<feature type="transmembrane region" description="Helical" evidence="8">
    <location>
        <begin position="146"/>
        <end position="164"/>
    </location>
</feature>
<keyword evidence="6 8" id="KW-0472">Membrane</keyword>
<feature type="transmembrane region" description="Helical" evidence="8">
    <location>
        <begin position="496"/>
        <end position="514"/>
    </location>
</feature>
<comment type="subcellular location">
    <subcellularLocation>
        <location evidence="1">Cell membrane</location>
        <topology evidence="1">Multi-pass membrane protein</topology>
    </subcellularLocation>
</comment>
<keyword evidence="5 8" id="KW-1133">Transmembrane helix</keyword>
<dbReference type="Proteomes" id="UP000622017">
    <property type="component" value="Unassembled WGS sequence"/>
</dbReference>
<dbReference type="PANTHER" id="PTHR23501:SF197">
    <property type="entry name" value="COMD"/>
    <property type="match status" value="1"/>
</dbReference>
<feature type="transmembrane region" description="Helical" evidence="8">
    <location>
        <begin position="48"/>
        <end position="66"/>
    </location>
</feature>
<proteinExistence type="predicted"/>
<evidence type="ECO:0000256" key="8">
    <source>
        <dbReference type="SAM" id="Phobius"/>
    </source>
</evidence>
<evidence type="ECO:0000256" key="4">
    <source>
        <dbReference type="ARBA" id="ARBA00022692"/>
    </source>
</evidence>
<dbReference type="RefSeq" id="WP_187318210.1">
    <property type="nucleotide sequence ID" value="NZ_JACSCY010000002.1"/>
</dbReference>
<feature type="domain" description="Major facilitator superfamily (MFS) profile" evidence="9">
    <location>
        <begin position="13"/>
        <end position="519"/>
    </location>
</feature>
<dbReference type="InterPro" id="IPR020846">
    <property type="entry name" value="MFS_dom"/>
</dbReference>
<evidence type="ECO:0000256" key="3">
    <source>
        <dbReference type="ARBA" id="ARBA00022475"/>
    </source>
</evidence>
<keyword evidence="2" id="KW-0813">Transport</keyword>
<dbReference type="InterPro" id="IPR011701">
    <property type="entry name" value="MFS"/>
</dbReference>
<evidence type="ECO:0000259" key="9">
    <source>
        <dbReference type="PROSITE" id="PS50850"/>
    </source>
</evidence>
<feature type="region of interest" description="Disordered" evidence="7">
    <location>
        <begin position="458"/>
        <end position="478"/>
    </location>
</feature>
<comment type="caution">
    <text evidence="10">The sequence shown here is derived from an EMBL/GenBank/DDBJ whole genome shotgun (WGS) entry which is preliminary data.</text>
</comment>
<keyword evidence="3" id="KW-1003">Cell membrane</keyword>
<sequence length="536" mass="56299">MTETLSHREKLLTLAGVLLAMFLGALDQTIVSTALPRIVADLNGLDRFTWVATAYLVASTALVPIYGKLADMYPRRTLEITVVIIFLIGSALCGLAGEFGPLPLLGDGMNQLVIFRGIQGLGGAGLFALAFIIIADLFPPAERGKYQGFTGAVFGTSSVLGPFLGGLLTDHGTGWIPGVAGWRLVFYVNLPLGALALWFILTYMPKLAPQETGRRLDYLAALLLLVGLVPLVVALQLNKATYPWTSPLTLGLLVGAAVSLVLFVLRSLRSDNPILAFSLFENPVFRAANVAIFLLGGAFLGLVIFVPLFMVNVMGVSATKAGISLIPQSLGVVTGSVVAGQMVSRFGHYKRWMLGGGVVLLTGLSLLATMPEGVSYTRVLVYLAICGLGLGPTMPLYTLAIQNAVEQPLMGQATSASQFFRQIGGAITTALLGTVLTLTLAQSLPAAAQATAGAASRTAATTSDSPTLSPELAAAPSAAGPTPAVRHAFSKAIHRVYLVVIVLASLGWAATWFVPERPLRKTNEVGEPAIAEQNFG</sequence>
<protein>
    <submittedName>
        <fullName evidence="10">MFS transporter</fullName>
    </submittedName>
</protein>
<feature type="transmembrane region" description="Helical" evidence="8">
    <location>
        <begin position="352"/>
        <end position="368"/>
    </location>
</feature>
<dbReference type="Gene3D" id="1.20.1720.10">
    <property type="entry name" value="Multidrug resistance protein D"/>
    <property type="match status" value="1"/>
</dbReference>
<dbReference type="NCBIfam" id="TIGR00711">
    <property type="entry name" value="efflux_EmrB"/>
    <property type="match status" value="1"/>
</dbReference>
<feature type="transmembrane region" description="Helical" evidence="8">
    <location>
        <begin position="78"/>
        <end position="97"/>
    </location>
</feature>
<dbReference type="SUPFAM" id="SSF103473">
    <property type="entry name" value="MFS general substrate transporter"/>
    <property type="match status" value="1"/>
</dbReference>
<keyword evidence="4 8" id="KW-0812">Transmembrane</keyword>
<feature type="transmembrane region" description="Helical" evidence="8">
    <location>
        <begin position="380"/>
        <end position="400"/>
    </location>
</feature>
<organism evidence="10 11">
    <name type="scientific">Hymenobacter citatus</name>
    <dbReference type="NCBI Taxonomy" id="2763506"/>
    <lineage>
        <taxon>Bacteria</taxon>
        <taxon>Pseudomonadati</taxon>
        <taxon>Bacteroidota</taxon>
        <taxon>Cytophagia</taxon>
        <taxon>Cytophagales</taxon>
        <taxon>Hymenobacteraceae</taxon>
        <taxon>Hymenobacter</taxon>
    </lineage>
</organism>
<reference evidence="10 11" key="1">
    <citation type="submission" date="2020-08" db="EMBL/GenBank/DDBJ databases">
        <title>Hymenobacter sp.</title>
        <authorList>
            <person name="Kim M.K."/>
        </authorList>
    </citation>
    <scope>NUCLEOTIDE SEQUENCE [LARGE SCALE GENOMIC DNA]</scope>
    <source>
        <strain evidence="10 11">BT507</strain>
    </source>
</reference>
<dbReference type="InterPro" id="IPR004638">
    <property type="entry name" value="EmrB-like"/>
</dbReference>
<dbReference type="Gene3D" id="1.20.1250.20">
    <property type="entry name" value="MFS general substrate transporter like domains"/>
    <property type="match status" value="1"/>
</dbReference>
<evidence type="ECO:0000256" key="1">
    <source>
        <dbReference type="ARBA" id="ARBA00004651"/>
    </source>
</evidence>
<name>A0ABR7MFP2_9BACT</name>
<feature type="transmembrane region" description="Helical" evidence="8">
    <location>
        <begin position="249"/>
        <end position="268"/>
    </location>
</feature>
<evidence type="ECO:0000256" key="6">
    <source>
        <dbReference type="ARBA" id="ARBA00023136"/>
    </source>
</evidence>
<feature type="transmembrane region" description="Helical" evidence="8">
    <location>
        <begin position="184"/>
        <end position="204"/>
    </location>
</feature>
<evidence type="ECO:0000313" key="10">
    <source>
        <dbReference type="EMBL" id="MBC6609905.1"/>
    </source>
</evidence>
<accession>A0ABR7MFP2</accession>
<feature type="transmembrane region" description="Helical" evidence="8">
    <location>
        <begin position="117"/>
        <end position="139"/>
    </location>
</feature>
<dbReference type="PANTHER" id="PTHR23501">
    <property type="entry name" value="MAJOR FACILITATOR SUPERFAMILY"/>
    <property type="match status" value="1"/>
</dbReference>